<dbReference type="AlphaFoldDB" id="A0A537IYI3"/>
<dbReference type="Pfam" id="PF13490">
    <property type="entry name" value="zf-HC2"/>
    <property type="match status" value="1"/>
</dbReference>
<comment type="subcellular location">
    <subcellularLocation>
        <location evidence="1">Membrane</location>
        <topology evidence="1">Single-pass membrane protein</topology>
    </subcellularLocation>
</comment>
<dbReference type="InterPro" id="IPR027383">
    <property type="entry name" value="Znf_put"/>
</dbReference>
<gene>
    <name evidence="7" type="ORF">E6H05_03955</name>
</gene>
<dbReference type="GO" id="GO:0016989">
    <property type="term" value="F:sigma factor antagonist activity"/>
    <property type="evidence" value="ECO:0007669"/>
    <property type="project" value="TreeGrafter"/>
</dbReference>
<evidence type="ECO:0000256" key="3">
    <source>
        <dbReference type="ARBA" id="ARBA00022989"/>
    </source>
</evidence>
<reference evidence="7 8" key="1">
    <citation type="journal article" date="2019" name="Nat. Microbiol.">
        <title>Mediterranean grassland soil C-N compound turnover is dependent on rainfall and depth, and is mediated by genomically divergent microorganisms.</title>
        <authorList>
            <person name="Diamond S."/>
            <person name="Andeer P.F."/>
            <person name="Li Z."/>
            <person name="Crits-Christoph A."/>
            <person name="Burstein D."/>
            <person name="Anantharaman K."/>
            <person name="Lane K.R."/>
            <person name="Thomas B.C."/>
            <person name="Pan C."/>
            <person name="Northen T.R."/>
            <person name="Banfield J.F."/>
        </authorList>
    </citation>
    <scope>NUCLEOTIDE SEQUENCE [LARGE SCALE GENOMIC DNA]</scope>
    <source>
        <strain evidence="7">NP_8</strain>
    </source>
</reference>
<dbReference type="InterPro" id="IPR051474">
    <property type="entry name" value="Anti-sigma-K/W_factor"/>
</dbReference>
<proteinExistence type="predicted"/>
<name>A0A537IYI3_9BACT</name>
<dbReference type="PANTHER" id="PTHR37461">
    <property type="entry name" value="ANTI-SIGMA-K FACTOR RSKA"/>
    <property type="match status" value="1"/>
</dbReference>
<evidence type="ECO:0000256" key="1">
    <source>
        <dbReference type="ARBA" id="ARBA00004167"/>
    </source>
</evidence>
<dbReference type="Gene3D" id="1.10.10.1320">
    <property type="entry name" value="Anti-sigma factor, zinc-finger domain"/>
    <property type="match status" value="1"/>
</dbReference>
<accession>A0A537IYI3</accession>
<keyword evidence="2 5" id="KW-0812">Transmembrane</keyword>
<dbReference type="PANTHER" id="PTHR37461:SF1">
    <property type="entry name" value="ANTI-SIGMA-K FACTOR RSKA"/>
    <property type="match status" value="1"/>
</dbReference>
<dbReference type="Proteomes" id="UP000318834">
    <property type="component" value="Unassembled WGS sequence"/>
</dbReference>
<dbReference type="EMBL" id="VBAP01000025">
    <property type="protein sequence ID" value="TMI76343.1"/>
    <property type="molecule type" value="Genomic_DNA"/>
</dbReference>
<feature type="transmembrane region" description="Helical" evidence="5">
    <location>
        <begin position="92"/>
        <end position="112"/>
    </location>
</feature>
<evidence type="ECO:0000256" key="2">
    <source>
        <dbReference type="ARBA" id="ARBA00022692"/>
    </source>
</evidence>
<evidence type="ECO:0000313" key="7">
    <source>
        <dbReference type="EMBL" id="TMI76343.1"/>
    </source>
</evidence>
<dbReference type="GO" id="GO:0006417">
    <property type="term" value="P:regulation of translation"/>
    <property type="evidence" value="ECO:0007669"/>
    <property type="project" value="TreeGrafter"/>
</dbReference>
<dbReference type="InterPro" id="IPR041916">
    <property type="entry name" value="Anti_sigma_zinc_sf"/>
</dbReference>
<keyword evidence="4 5" id="KW-0472">Membrane</keyword>
<evidence type="ECO:0000313" key="8">
    <source>
        <dbReference type="Proteomes" id="UP000318834"/>
    </source>
</evidence>
<feature type="domain" description="Putative zinc-finger" evidence="6">
    <location>
        <begin position="12"/>
        <end position="39"/>
    </location>
</feature>
<evidence type="ECO:0000259" key="6">
    <source>
        <dbReference type="Pfam" id="PF13490"/>
    </source>
</evidence>
<dbReference type="GO" id="GO:0016020">
    <property type="term" value="C:membrane"/>
    <property type="evidence" value="ECO:0007669"/>
    <property type="project" value="UniProtKB-SubCell"/>
</dbReference>
<evidence type="ECO:0000256" key="5">
    <source>
        <dbReference type="SAM" id="Phobius"/>
    </source>
</evidence>
<keyword evidence="3 5" id="KW-1133">Transmembrane helix</keyword>
<organism evidence="7 8">
    <name type="scientific">Candidatus Segetimicrobium genomatis</name>
    <dbReference type="NCBI Taxonomy" id="2569760"/>
    <lineage>
        <taxon>Bacteria</taxon>
        <taxon>Bacillati</taxon>
        <taxon>Candidatus Sysuimicrobiota</taxon>
        <taxon>Candidatus Sysuimicrobiia</taxon>
        <taxon>Candidatus Sysuimicrobiales</taxon>
        <taxon>Candidatus Segetimicrobiaceae</taxon>
        <taxon>Candidatus Segetimicrobium</taxon>
    </lineage>
</organism>
<comment type="caution">
    <text evidence="7">The sequence shown here is derived from an EMBL/GenBank/DDBJ whole genome shotgun (WGS) entry which is preliminary data.</text>
</comment>
<protein>
    <recommendedName>
        <fullName evidence="6">Putative zinc-finger domain-containing protein</fullName>
    </recommendedName>
</protein>
<sequence length="266" mass="29268">MTDTVNHLGATLQDFLDGRLDDTRQVEVRAHLDGCPQCRGELEALRWVRDVALKQLPGEEVPPALADRVTAALDAADGRTRPAASWTSRRRWWQWATAGAVLAAAALVLLLVSRPRANLVDAVTRDFATYSSGTLALDLRSSDGAAVESLYARGGVDFRTRVFDLGMMQYRLVGGRIHRLRGRPSALFAYRGPEGRDLVCQMYEGRLAELPRSDDVREHNGITFQVYRAGRLTLVFWQEGAVVCVLASDAESEAVIQLAYAKAAKA</sequence>
<evidence type="ECO:0000256" key="4">
    <source>
        <dbReference type="ARBA" id="ARBA00023136"/>
    </source>
</evidence>